<feature type="domain" description="UspA" evidence="2">
    <location>
        <begin position="1"/>
        <end position="143"/>
    </location>
</feature>
<dbReference type="SUPFAM" id="SSF52402">
    <property type="entry name" value="Adenine nucleotide alpha hydrolases-like"/>
    <property type="match status" value="1"/>
</dbReference>
<dbReference type="InterPro" id="IPR006016">
    <property type="entry name" value="UspA"/>
</dbReference>
<evidence type="ECO:0000256" key="1">
    <source>
        <dbReference type="ARBA" id="ARBA00008791"/>
    </source>
</evidence>
<evidence type="ECO:0000313" key="3">
    <source>
        <dbReference type="EMBL" id="KEO51443.1"/>
    </source>
</evidence>
<dbReference type="InterPro" id="IPR014729">
    <property type="entry name" value="Rossmann-like_a/b/a_fold"/>
</dbReference>
<dbReference type="CDD" id="cd00293">
    <property type="entry name" value="USP-like"/>
    <property type="match status" value="1"/>
</dbReference>
<dbReference type="AlphaFoldDB" id="A0A074J766"/>
<reference evidence="3 4" key="1">
    <citation type="journal article" date="2015" name="Antonie Van Leeuwenhoek">
        <title>Thioclava indica sp. nov., isolated from surface seawater of the Indian Ocean.</title>
        <authorList>
            <person name="Liu Y."/>
            <person name="Lai Q."/>
            <person name="Du J."/>
            <person name="Xu H."/>
            <person name="Jiang L."/>
            <person name="Shao Z."/>
        </authorList>
    </citation>
    <scope>NUCLEOTIDE SEQUENCE [LARGE SCALE GENOMIC DNA]</scope>
    <source>
        <strain evidence="3 4">DT23-4</strain>
    </source>
</reference>
<keyword evidence="4" id="KW-1185">Reference proteome</keyword>
<comment type="caution">
    <text evidence="3">The sequence shown here is derived from an EMBL/GenBank/DDBJ whole genome shotgun (WGS) entry which is preliminary data.</text>
</comment>
<evidence type="ECO:0000259" key="2">
    <source>
        <dbReference type="Pfam" id="PF00582"/>
    </source>
</evidence>
<dbReference type="eggNOG" id="COG0589">
    <property type="taxonomic scope" value="Bacteria"/>
</dbReference>
<organism evidence="3 4">
    <name type="scientific">Thioclava indica</name>
    <dbReference type="NCBI Taxonomy" id="1353528"/>
    <lineage>
        <taxon>Bacteria</taxon>
        <taxon>Pseudomonadati</taxon>
        <taxon>Pseudomonadota</taxon>
        <taxon>Alphaproteobacteria</taxon>
        <taxon>Rhodobacterales</taxon>
        <taxon>Paracoccaceae</taxon>
        <taxon>Thioclava</taxon>
    </lineage>
</organism>
<dbReference type="PRINTS" id="PR01438">
    <property type="entry name" value="UNVRSLSTRESS"/>
</dbReference>
<dbReference type="Gene3D" id="3.40.50.620">
    <property type="entry name" value="HUPs"/>
    <property type="match status" value="1"/>
</dbReference>
<evidence type="ECO:0000313" key="4">
    <source>
        <dbReference type="Proteomes" id="UP000027471"/>
    </source>
</evidence>
<dbReference type="EMBL" id="AUNB01000095">
    <property type="protein sequence ID" value="KEO51443.1"/>
    <property type="molecule type" value="Genomic_DNA"/>
</dbReference>
<name>A0A074J766_9RHOB</name>
<dbReference type="Pfam" id="PF00582">
    <property type="entry name" value="Usp"/>
    <property type="match status" value="1"/>
</dbReference>
<dbReference type="InterPro" id="IPR006015">
    <property type="entry name" value="Universal_stress_UspA"/>
</dbReference>
<dbReference type="PANTHER" id="PTHR46268">
    <property type="entry name" value="STRESS RESPONSE PROTEIN NHAX"/>
    <property type="match status" value="1"/>
</dbReference>
<protein>
    <recommendedName>
        <fullName evidence="2">UspA domain-containing protein</fullName>
    </recommendedName>
</protein>
<accession>A0A074J766</accession>
<dbReference type="Proteomes" id="UP000027471">
    <property type="component" value="Unassembled WGS sequence"/>
</dbReference>
<sequence length="143" mass="15595">MTDTILCAIDVNRPEPERKVLKWAARLAEVEEAQLDVITVIPDYGMSVVGGFFSGDHTKKARAQAQELLRVYVGDVLGEEMNAKVRHVVGVGTAYHEILSVASKDGADIIVLGAHRPDLSDYLLGPNAARVVRHSNCSVFVVR</sequence>
<comment type="similarity">
    <text evidence="1">Belongs to the universal stress protein A family.</text>
</comment>
<proteinExistence type="inferred from homology"/>
<dbReference type="STRING" id="1353528.DT23_09150"/>
<dbReference type="RefSeq" id="WP_038133654.1">
    <property type="nucleotide sequence ID" value="NZ_AUNB01000095.1"/>
</dbReference>
<gene>
    <name evidence="3" type="ORF">DT23_09150</name>
</gene>
<dbReference type="PANTHER" id="PTHR46268:SF6">
    <property type="entry name" value="UNIVERSAL STRESS PROTEIN UP12"/>
    <property type="match status" value="1"/>
</dbReference>
<dbReference type="OrthoDB" id="9792500at2"/>